<dbReference type="PANTHER" id="PTHR12395">
    <property type="entry name" value="DOM-3 RELATED"/>
    <property type="match status" value="1"/>
</dbReference>
<dbReference type="PANTHER" id="PTHR12395:SF9">
    <property type="entry name" value="DECAPPING AND EXORIBONUCLEASE PROTEIN"/>
    <property type="match status" value="1"/>
</dbReference>
<dbReference type="GO" id="GO:0005829">
    <property type="term" value="C:cytosol"/>
    <property type="evidence" value="ECO:0007669"/>
    <property type="project" value="TreeGrafter"/>
</dbReference>
<keyword evidence="5" id="KW-0479">Metal-binding</keyword>
<dbReference type="GO" id="GO:0005634">
    <property type="term" value="C:nucleus"/>
    <property type="evidence" value="ECO:0007669"/>
    <property type="project" value="UniProtKB-SubCell"/>
</dbReference>
<dbReference type="Pfam" id="PF08652">
    <property type="entry name" value="RAI1"/>
    <property type="match status" value="1"/>
</dbReference>
<evidence type="ECO:0000256" key="5">
    <source>
        <dbReference type="RuleBase" id="RU367113"/>
    </source>
</evidence>
<evidence type="ECO:0000256" key="4">
    <source>
        <dbReference type="ARBA" id="ARBA00049418"/>
    </source>
</evidence>
<evidence type="ECO:0000313" key="7">
    <source>
        <dbReference type="EMBL" id="CAB3240262.1"/>
    </source>
</evidence>
<sequence>MLNISDLLKPENGEQSFLRKPTEVGRFSLDGERLFHHDRRQMTCLVMPKVSRNKKLNFNLNDGFETERFVKRDEDVKERLDHLLMWMQINKDRFVHKDEGRSSSHHTIGNFPDFVLWRGHLTKFMCTPYENRDGWMMAAQKLGDTIYISEIETEAAKERKKQMTLREKTMTFWGVRFEGYMTGPFPKPGSEPELPLPACETVINTNMAFCSVLRSRLNGRHSLIYGAEVDCCEPVEVLSPPDCYIELKTSRVFTSKRQEENFYRYKALKWWAQSYLAGIPQIICGFRDDNGYVSHIENFRTEIFPQRAENLHNSWNWKTCLTFLDRILSCIKRFYQQQELCDMCILTFEPGNPCIRCESSNSCKDGFLPQWYIDKMKK</sequence>
<evidence type="ECO:0000259" key="6">
    <source>
        <dbReference type="Pfam" id="PF08652"/>
    </source>
</evidence>
<comment type="subcellular location">
    <subcellularLocation>
        <location evidence="5">Nucleus</location>
    </subcellularLocation>
</comment>
<accession>A0A6F9DAW1</accession>
<comment type="cofactor">
    <cofactor evidence="5">
        <name>a divalent metal cation</name>
        <dbReference type="ChEBI" id="CHEBI:60240"/>
    </cofactor>
</comment>
<dbReference type="GO" id="GO:0046872">
    <property type="term" value="F:metal ion binding"/>
    <property type="evidence" value="ECO:0007669"/>
    <property type="project" value="UniProtKB-KW"/>
</dbReference>
<comment type="similarity">
    <text evidence="1 5">Belongs to the DXO/Dom3Z family.</text>
</comment>
<comment type="catalytic activity">
    <reaction evidence="3">
        <text>a 5'-end CoA-ribonucleoside in mRNA + H2O = 3'-dephospho-CoA + a 5'-end phospho-ribonucleoside in mRNA + H(+)</text>
        <dbReference type="Rhea" id="RHEA:67496"/>
        <dbReference type="Rhea" id="RHEA-COMP:15692"/>
        <dbReference type="Rhea" id="RHEA-COMP:17276"/>
        <dbReference type="ChEBI" id="CHEBI:15377"/>
        <dbReference type="ChEBI" id="CHEBI:15378"/>
        <dbReference type="ChEBI" id="CHEBI:57328"/>
        <dbReference type="ChEBI" id="CHEBI:138282"/>
        <dbReference type="ChEBI" id="CHEBI:172371"/>
    </reaction>
    <physiologicalReaction direction="left-to-right" evidence="3">
        <dbReference type="Rhea" id="RHEA:67497"/>
    </physiologicalReaction>
</comment>
<dbReference type="GO" id="GO:0004518">
    <property type="term" value="F:nuclease activity"/>
    <property type="evidence" value="ECO:0007669"/>
    <property type="project" value="UniProtKB-KW"/>
</dbReference>
<feature type="domain" description="RAI1-like" evidence="6">
    <location>
        <begin position="19"/>
        <end position="372"/>
    </location>
</feature>
<dbReference type="InterPro" id="IPR013961">
    <property type="entry name" value="RAI1"/>
</dbReference>
<reference evidence="7" key="1">
    <citation type="submission" date="2020-04" db="EMBL/GenBank/DDBJ databases">
        <authorList>
            <person name="Neveu A P."/>
        </authorList>
    </citation>
    <scope>NUCLEOTIDE SEQUENCE</scope>
    <source>
        <tissue evidence="7">Whole embryo</tissue>
    </source>
</reference>
<proteinExistence type="evidence at transcript level"/>
<evidence type="ECO:0000256" key="1">
    <source>
        <dbReference type="ARBA" id="ARBA00006562"/>
    </source>
</evidence>
<keyword evidence="5" id="KW-0694">RNA-binding</keyword>
<dbReference type="GO" id="GO:0110155">
    <property type="term" value="P:NAD-cap decapping"/>
    <property type="evidence" value="ECO:0007669"/>
    <property type="project" value="TreeGrafter"/>
</dbReference>
<comment type="catalytic activity">
    <reaction evidence="2">
        <text>a 5'-end FAD-phospho-ribonucleoside in mRNA + H2O = a 5'-end phospho-ribonucleoside in mRNA + FAD + H(+)</text>
        <dbReference type="Rhea" id="RHEA:67492"/>
        <dbReference type="Rhea" id="RHEA-COMP:15692"/>
        <dbReference type="Rhea" id="RHEA-COMP:17275"/>
        <dbReference type="ChEBI" id="CHEBI:15377"/>
        <dbReference type="ChEBI" id="CHEBI:15378"/>
        <dbReference type="ChEBI" id="CHEBI:57692"/>
        <dbReference type="ChEBI" id="CHEBI:138282"/>
        <dbReference type="ChEBI" id="CHEBI:172372"/>
    </reaction>
    <physiologicalReaction direction="left-to-right" evidence="2">
        <dbReference type="Rhea" id="RHEA:67493"/>
    </physiologicalReaction>
</comment>
<evidence type="ECO:0000256" key="3">
    <source>
        <dbReference type="ARBA" id="ARBA00024564"/>
    </source>
</evidence>
<dbReference type="GO" id="GO:0000956">
    <property type="term" value="P:nuclear-transcribed mRNA catabolic process"/>
    <property type="evidence" value="ECO:0007669"/>
    <property type="project" value="TreeGrafter"/>
</dbReference>
<comment type="catalytic activity">
    <reaction evidence="4">
        <text>a 5'-end NAD(+)-phospho-ribonucleoside in snoRNA + H2O = a 5'-end phospho-ribonucleoside in snoRNA + NAD(+) + H(+)</text>
        <dbReference type="Rhea" id="RHEA:60892"/>
        <dbReference type="Rhea" id="RHEA-COMP:15699"/>
        <dbReference type="Rhea" id="RHEA-COMP:15700"/>
        <dbReference type="ChEBI" id="CHEBI:15377"/>
        <dbReference type="ChEBI" id="CHEBI:15378"/>
        <dbReference type="ChEBI" id="CHEBI:57540"/>
        <dbReference type="ChEBI" id="CHEBI:138282"/>
        <dbReference type="ChEBI" id="CHEBI:144029"/>
    </reaction>
    <physiologicalReaction direction="left-to-right" evidence="4">
        <dbReference type="Rhea" id="RHEA:60893"/>
    </physiologicalReaction>
</comment>
<dbReference type="GO" id="GO:0034353">
    <property type="term" value="F:mRNA 5'-diphosphatase activity"/>
    <property type="evidence" value="ECO:0007669"/>
    <property type="project" value="TreeGrafter"/>
</dbReference>
<protein>
    <recommendedName>
        <fullName evidence="5">Decapping nuclease</fullName>
        <ecNumber evidence="5">3.6.1.-</ecNumber>
    </recommendedName>
</protein>
<keyword evidence="5" id="KW-0540">Nuclease</keyword>
<comment type="function">
    <text evidence="5">Decapping enzyme for NAD-capped RNAs: specifically hydrolyzes the nicotinamide adenine dinucleotide (NAD) cap from a subset of RNAs by removing the entire NAD moiety from the 5'-end of an NAD-capped RNA.</text>
</comment>
<dbReference type="AlphaFoldDB" id="A0A6F9DAW1"/>
<keyword evidence="5" id="KW-0378">Hydrolase</keyword>
<dbReference type="EC" id="3.6.1.-" evidence="5"/>
<dbReference type="GO" id="GO:0003723">
    <property type="term" value="F:RNA binding"/>
    <property type="evidence" value="ECO:0007669"/>
    <property type="project" value="UniProtKB-KW"/>
</dbReference>
<dbReference type="EMBL" id="LR784690">
    <property type="protein sequence ID" value="CAB3240262.1"/>
    <property type="molecule type" value="mRNA"/>
</dbReference>
<dbReference type="InterPro" id="IPR039039">
    <property type="entry name" value="RAI1-like_fam"/>
</dbReference>
<keyword evidence="5" id="KW-0547">Nucleotide-binding</keyword>
<name>A0A6F9DAW1_9ASCI</name>
<organism evidence="7">
    <name type="scientific">Phallusia mammillata</name>
    <dbReference type="NCBI Taxonomy" id="59560"/>
    <lineage>
        <taxon>Eukaryota</taxon>
        <taxon>Metazoa</taxon>
        <taxon>Chordata</taxon>
        <taxon>Tunicata</taxon>
        <taxon>Ascidiacea</taxon>
        <taxon>Phlebobranchia</taxon>
        <taxon>Ascidiidae</taxon>
        <taxon>Phallusia</taxon>
    </lineage>
</organism>
<evidence type="ECO:0000256" key="2">
    <source>
        <dbReference type="ARBA" id="ARBA00024458"/>
    </source>
</evidence>
<dbReference type="GO" id="GO:0000166">
    <property type="term" value="F:nucleotide binding"/>
    <property type="evidence" value="ECO:0007669"/>
    <property type="project" value="UniProtKB-KW"/>
</dbReference>
<keyword evidence="5" id="KW-0539">Nucleus</keyword>
<gene>
    <name evidence="7" type="primary">Dxo</name>
</gene>